<name>A0A1V0M4S1_XENHO</name>
<accession>A0A1V0M4S1</accession>
<evidence type="ECO:0000313" key="1">
    <source>
        <dbReference type="EMBL" id="ARD69871.1"/>
    </source>
</evidence>
<geneLocation type="plasmid" evidence="1">
    <name>unnamed3</name>
</geneLocation>
<sequence>MMIVFNPKNYVLGRKSKLITLFIMFFSVLYLYSYREVNIPEGLFFYTDKYCHVNDECIVNMKNITPFEWDYMYVINSGYERKEIESAINLKIDVDLDNFSKIIFVKDNKLVHLEHYFYVSDFEKALVLNFDFRKKEKKPIEYYVISKDNADVLIKKEEDTDNRSDKRSFYWFSYANENQVVRID</sequence>
<protein>
    <submittedName>
        <fullName evidence="1">Uncharacterized protein</fullName>
    </submittedName>
</protein>
<keyword evidence="1" id="KW-0614">Plasmid</keyword>
<reference evidence="1" key="1">
    <citation type="journal article" date="2017" name="J. Invertebr. Pathol.">
        <title>Identification and bacterial characteristics of Xenorhabdus hominickii ANU101 from an entomopathogenic nematode, Steinernema monticolum.</title>
        <authorList>
            <person name="Park Y."/>
            <person name="Kang S."/>
            <person name="Sadekuzzaman M."/>
            <person name="Kim H."/>
            <person name="Jung J.K."/>
            <person name="Kim Y."/>
        </authorList>
    </citation>
    <scope>NUCLEOTIDE SEQUENCE</scope>
    <source>
        <strain evidence="1">ANU101</strain>
        <plasmid evidence="1">unnamed3</plasmid>
    </source>
</reference>
<proteinExistence type="predicted"/>
<dbReference type="AlphaFoldDB" id="A0A1V0M4S1"/>
<organism evidence="1">
    <name type="scientific">Xenorhabdus hominickii</name>
    <dbReference type="NCBI Taxonomy" id="351679"/>
    <lineage>
        <taxon>Bacteria</taxon>
        <taxon>Pseudomonadati</taxon>
        <taxon>Pseudomonadota</taxon>
        <taxon>Gammaproteobacteria</taxon>
        <taxon>Enterobacterales</taxon>
        <taxon>Morganellaceae</taxon>
        <taxon>Xenorhabdus</taxon>
    </lineage>
</organism>
<dbReference type="EMBL" id="KX517800">
    <property type="protein sequence ID" value="ARD69871.1"/>
    <property type="molecule type" value="Genomic_DNA"/>
</dbReference>